<dbReference type="AlphaFoldDB" id="K4QSK6"/>
<dbReference type="EMBL" id="HE971709">
    <property type="protein sequence ID" value="CCK24816.1"/>
    <property type="molecule type" value="Genomic_DNA"/>
</dbReference>
<keyword evidence="2" id="KW-1185">Reference proteome</keyword>
<sequence length="67" mass="7339">MENGAQKPQQAEVRVPIKDLGALRDAVGNLNPILRAALEVTEGGHPPVTVGYNRLTFSRSWNEIPDM</sequence>
<dbReference type="Proteomes" id="UP000008043">
    <property type="component" value="Chromosome"/>
</dbReference>
<dbReference type="KEGG" id="sdv:BN159_0437"/>
<evidence type="ECO:0000313" key="1">
    <source>
        <dbReference type="EMBL" id="CCK24816.1"/>
    </source>
</evidence>
<organism evidence="1 2">
    <name type="scientific">Streptomyces davaonensis (strain DSM 101723 / JCM 4913 / KCC S-0913 / 768)</name>
    <dbReference type="NCBI Taxonomy" id="1214101"/>
    <lineage>
        <taxon>Bacteria</taxon>
        <taxon>Bacillati</taxon>
        <taxon>Actinomycetota</taxon>
        <taxon>Actinomycetes</taxon>
        <taxon>Kitasatosporales</taxon>
        <taxon>Streptomycetaceae</taxon>
        <taxon>Streptomyces</taxon>
    </lineage>
</organism>
<name>K4QSK6_STRDJ</name>
<protein>
    <submittedName>
        <fullName evidence="1">Uncharacterized protein</fullName>
    </submittedName>
</protein>
<reference evidence="1 2" key="1">
    <citation type="journal article" date="2012" name="J. Bacteriol.">
        <title>Genome sequence of the bacterium Streptomyces davawensis JCM 4913 and heterologous production of the unique antibiotic roseoflavin.</title>
        <authorList>
            <person name="Jankowitsch F."/>
            <person name="Schwarz J."/>
            <person name="Ruckert C."/>
            <person name="Gust B."/>
            <person name="Szczepanowski R."/>
            <person name="Blom J."/>
            <person name="Pelzer S."/>
            <person name="Kalinowski J."/>
            <person name="Mack M."/>
        </authorList>
    </citation>
    <scope>NUCLEOTIDE SEQUENCE [LARGE SCALE GENOMIC DNA]</scope>
    <source>
        <strain evidence="2">DSM 101723 / JCM 4913 / KCC S-0913 / 768</strain>
    </source>
</reference>
<dbReference type="STRING" id="1214101.BN159_0437"/>
<proteinExistence type="predicted"/>
<evidence type="ECO:0000313" key="2">
    <source>
        <dbReference type="Proteomes" id="UP000008043"/>
    </source>
</evidence>
<gene>
    <name evidence="1" type="ORF">BN159_0437</name>
</gene>
<accession>K4QSK6</accession>
<dbReference type="HOGENOM" id="CLU_2810450_0_0_11"/>